<gene>
    <name evidence="3" type="ORF">C0Q70_18410</name>
</gene>
<feature type="compositionally biased region" description="Polar residues" evidence="1">
    <location>
        <begin position="83"/>
        <end position="98"/>
    </location>
</feature>
<feature type="region of interest" description="Disordered" evidence="1">
    <location>
        <begin position="44"/>
        <end position="126"/>
    </location>
</feature>
<evidence type="ECO:0000256" key="2">
    <source>
        <dbReference type="SAM" id="SignalP"/>
    </source>
</evidence>
<evidence type="ECO:0000313" key="4">
    <source>
        <dbReference type="Proteomes" id="UP000245119"/>
    </source>
</evidence>
<organism evidence="3 4">
    <name type="scientific">Pomacea canaliculata</name>
    <name type="common">Golden apple snail</name>
    <dbReference type="NCBI Taxonomy" id="400727"/>
    <lineage>
        <taxon>Eukaryota</taxon>
        <taxon>Metazoa</taxon>
        <taxon>Spiralia</taxon>
        <taxon>Lophotrochozoa</taxon>
        <taxon>Mollusca</taxon>
        <taxon>Gastropoda</taxon>
        <taxon>Caenogastropoda</taxon>
        <taxon>Architaenioglossa</taxon>
        <taxon>Ampullarioidea</taxon>
        <taxon>Ampullariidae</taxon>
        <taxon>Pomacea</taxon>
    </lineage>
</organism>
<evidence type="ECO:0000256" key="1">
    <source>
        <dbReference type="SAM" id="MobiDB-lite"/>
    </source>
</evidence>
<name>A0A2T7NN62_POMCA</name>
<reference evidence="3 4" key="1">
    <citation type="submission" date="2018-04" db="EMBL/GenBank/DDBJ databases">
        <title>The genome of golden apple snail Pomacea canaliculata provides insight into stress tolerance and invasive adaptation.</title>
        <authorList>
            <person name="Liu C."/>
            <person name="Liu B."/>
            <person name="Ren Y."/>
            <person name="Zhang Y."/>
            <person name="Wang H."/>
            <person name="Li S."/>
            <person name="Jiang F."/>
            <person name="Yin L."/>
            <person name="Zhang G."/>
            <person name="Qian W."/>
            <person name="Fan W."/>
        </authorList>
    </citation>
    <scope>NUCLEOTIDE SEQUENCE [LARGE SCALE GENOMIC DNA]</scope>
    <source>
        <strain evidence="3">SZHN2017</strain>
        <tissue evidence="3">Muscle</tissue>
    </source>
</reference>
<feature type="compositionally biased region" description="Low complexity" evidence="1">
    <location>
        <begin position="51"/>
        <end position="62"/>
    </location>
</feature>
<keyword evidence="4" id="KW-1185">Reference proteome</keyword>
<dbReference type="AlphaFoldDB" id="A0A2T7NN62"/>
<feature type="compositionally biased region" description="Polar residues" evidence="1">
    <location>
        <begin position="104"/>
        <end position="125"/>
    </location>
</feature>
<protein>
    <submittedName>
        <fullName evidence="3">Uncharacterized protein</fullName>
    </submittedName>
</protein>
<feature type="chain" id="PRO_5015512663" evidence="2">
    <location>
        <begin position="26"/>
        <end position="154"/>
    </location>
</feature>
<keyword evidence="2" id="KW-0732">Signal</keyword>
<feature type="signal peptide" evidence="2">
    <location>
        <begin position="1"/>
        <end position="25"/>
    </location>
</feature>
<dbReference type="EMBL" id="PZQS01000011">
    <property type="protein sequence ID" value="PVD22592.1"/>
    <property type="molecule type" value="Genomic_DNA"/>
</dbReference>
<evidence type="ECO:0000313" key="3">
    <source>
        <dbReference type="EMBL" id="PVD22592.1"/>
    </source>
</evidence>
<accession>A0A2T7NN62</accession>
<dbReference type="Proteomes" id="UP000245119">
    <property type="component" value="Linkage Group LG11"/>
</dbReference>
<sequence>MDACSPGTAISASLVLLRSVGCSQAAMTDDDLDKKQLLEQLHTQVDSKDFSSCSSTQDNTSSGDGVVSSLQTAAADDTVKHQPPQSHSPTAPQSHSPTVPQPHSPTVLQPHSPTAPQSHSPTVLQPHSPVVTHLRVRLNIKYFLTKRAFLMSIT</sequence>
<proteinExistence type="predicted"/>
<comment type="caution">
    <text evidence="3">The sequence shown here is derived from an EMBL/GenBank/DDBJ whole genome shotgun (WGS) entry which is preliminary data.</text>
</comment>